<dbReference type="Pfam" id="PF13912">
    <property type="entry name" value="zf-C2H2_6"/>
    <property type="match status" value="1"/>
</dbReference>
<evidence type="ECO:0000256" key="8">
    <source>
        <dbReference type="PROSITE-ProRule" id="PRU01263"/>
    </source>
</evidence>
<keyword evidence="4 7" id="KW-0863">Zinc-finger</keyword>
<dbReference type="Pfam" id="PF00096">
    <property type="entry name" value="zf-C2H2"/>
    <property type="match status" value="6"/>
</dbReference>
<feature type="domain" description="C2H2-type" evidence="9">
    <location>
        <begin position="179"/>
        <end position="206"/>
    </location>
</feature>
<feature type="domain" description="C2H2-type" evidence="9">
    <location>
        <begin position="319"/>
        <end position="346"/>
    </location>
</feature>
<protein>
    <recommendedName>
        <fullName evidence="13">Protein krueppel</fullName>
    </recommendedName>
</protein>
<feature type="domain" description="C2H2-type" evidence="9">
    <location>
        <begin position="207"/>
        <end position="234"/>
    </location>
</feature>
<keyword evidence="12" id="KW-1185">Reference proteome</keyword>
<reference evidence="11 12" key="1">
    <citation type="submission" date="2017-07" db="EMBL/GenBank/DDBJ databases">
        <authorList>
            <person name="Talla V."/>
            <person name="Backstrom N."/>
        </authorList>
    </citation>
    <scope>NUCLEOTIDE SEQUENCE [LARGE SCALE GENOMIC DNA]</scope>
</reference>
<feature type="domain" description="C2H2-type" evidence="9">
    <location>
        <begin position="235"/>
        <end position="262"/>
    </location>
</feature>
<dbReference type="Proteomes" id="UP000324832">
    <property type="component" value="Unassembled WGS sequence"/>
</dbReference>
<dbReference type="FunFam" id="3.30.160.60:FF:000446">
    <property type="entry name" value="Zinc finger protein"/>
    <property type="match status" value="1"/>
</dbReference>
<feature type="domain" description="ZAD" evidence="10">
    <location>
        <begin position="8"/>
        <end position="87"/>
    </location>
</feature>
<dbReference type="EMBL" id="FZQP02002081">
    <property type="protein sequence ID" value="VVC94650.1"/>
    <property type="molecule type" value="Genomic_DNA"/>
</dbReference>
<dbReference type="InterPro" id="IPR012934">
    <property type="entry name" value="Znf_AD"/>
</dbReference>
<dbReference type="Pfam" id="PF07776">
    <property type="entry name" value="zf-AD"/>
    <property type="match status" value="1"/>
</dbReference>
<dbReference type="Gene3D" id="3.30.160.60">
    <property type="entry name" value="Classic Zinc Finger"/>
    <property type="match status" value="6"/>
</dbReference>
<dbReference type="PANTHER" id="PTHR24394:SF44">
    <property type="entry name" value="ZINC FINGER PROTEIN 271-LIKE"/>
    <property type="match status" value="1"/>
</dbReference>
<dbReference type="Gene3D" id="3.40.1800.20">
    <property type="match status" value="1"/>
</dbReference>
<dbReference type="PROSITE" id="PS00028">
    <property type="entry name" value="ZINC_FINGER_C2H2_1"/>
    <property type="match status" value="8"/>
</dbReference>
<dbReference type="SUPFAM" id="SSF57667">
    <property type="entry name" value="beta-beta-alpha zinc fingers"/>
    <property type="match status" value="4"/>
</dbReference>
<sequence>MDIVDVKDLCRTCMKSNLIMEDLFTPIKLDDNNLLVFSDILVASTSLQVQKEDGLPQRICDSCANILKLIATFRNQAIQTEKELQKLLLVSKIKNEVSDIELKDEIDSEYFNDCEDFFIDTKDEVKETNSKKHESKIACAQCSKTFFRQTSLEKHISKRHTISNEVLNNLKVEYTPDLFTCSQCLKTFKSEKLLATHLKQHRTYEHFMCDNCNKVLSSKTLLRRHMKLHTDERPFKCSECPKTFSQLCSLKDHKRIHTGETPFLCSECGRGFNNNSNLRQHLLRHTGVKPFMCSLCPKSFCTKGQLKSHSDTHTGVHPYKCHECGASFTKLNSLKKHSMIHLGIKPFSCDTCNTRCSVCLMRFRLMRDLKRHYPIHYGTDQGKDKPVEFSETTDNKTDVKPATERRITITLNNLLDKSCLGDISIDISPEDT</sequence>
<organism evidence="11 12">
    <name type="scientific">Leptidea sinapis</name>
    <dbReference type="NCBI Taxonomy" id="189913"/>
    <lineage>
        <taxon>Eukaryota</taxon>
        <taxon>Metazoa</taxon>
        <taxon>Ecdysozoa</taxon>
        <taxon>Arthropoda</taxon>
        <taxon>Hexapoda</taxon>
        <taxon>Insecta</taxon>
        <taxon>Pterygota</taxon>
        <taxon>Neoptera</taxon>
        <taxon>Endopterygota</taxon>
        <taxon>Lepidoptera</taxon>
        <taxon>Glossata</taxon>
        <taxon>Ditrysia</taxon>
        <taxon>Papilionoidea</taxon>
        <taxon>Pieridae</taxon>
        <taxon>Dismorphiinae</taxon>
        <taxon>Leptidea</taxon>
    </lineage>
</organism>
<feature type="domain" description="C2H2-type" evidence="9">
    <location>
        <begin position="354"/>
        <end position="381"/>
    </location>
</feature>
<dbReference type="SUPFAM" id="SSF57716">
    <property type="entry name" value="Glucocorticoid receptor-like (DNA-binding domain)"/>
    <property type="match status" value="1"/>
</dbReference>
<evidence type="ECO:0000256" key="3">
    <source>
        <dbReference type="ARBA" id="ARBA00022737"/>
    </source>
</evidence>
<dbReference type="FunFam" id="3.30.160.60:FF:000264">
    <property type="entry name" value="Zinc finger protein 236"/>
    <property type="match status" value="1"/>
</dbReference>
<dbReference type="SMART" id="SM00868">
    <property type="entry name" value="zf-AD"/>
    <property type="match status" value="1"/>
</dbReference>
<comment type="subcellular location">
    <subcellularLocation>
        <location evidence="1">Nucleus</location>
    </subcellularLocation>
</comment>
<keyword evidence="5 8" id="KW-0862">Zinc</keyword>
<dbReference type="PANTHER" id="PTHR24394">
    <property type="entry name" value="ZINC FINGER PROTEIN"/>
    <property type="match status" value="1"/>
</dbReference>
<dbReference type="GO" id="GO:0008270">
    <property type="term" value="F:zinc ion binding"/>
    <property type="evidence" value="ECO:0007669"/>
    <property type="project" value="UniProtKB-UniRule"/>
</dbReference>
<evidence type="ECO:0000256" key="5">
    <source>
        <dbReference type="ARBA" id="ARBA00022833"/>
    </source>
</evidence>
<dbReference type="FunFam" id="3.30.160.60:FF:000710">
    <property type="entry name" value="Zinc finger protein 768"/>
    <property type="match status" value="1"/>
</dbReference>
<dbReference type="SMART" id="SM00355">
    <property type="entry name" value="ZnF_C2H2"/>
    <property type="match status" value="8"/>
</dbReference>
<feature type="binding site" evidence="8">
    <location>
        <position position="10"/>
    </location>
    <ligand>
        <name>Zn(2+)</name>
        <dbReference type="ChEBI" id="CHEBI:29105"/>
    </ligand>
</feature>
<proteinExistence type="predicted"/>
<feature type="binding site" evidence="8">
    <location>
        <position position="13"/>
    </location>
    <ligand>
        <name>Zn(2+)</name>
        <dbReference type="ChEBI" id="CHEBI:29105"/>
    </ligand>
</feature>
<dbReference type="PROSITE" id="PS50157">
    <property type="entry name" value="ZINC_FINGER_C2H2_2"/>
    <property type="match status" value="8"/>
</dbReference>
<feature type="domain" description="C2H2-type" evidence="9">
    <location>
        <begin position="263"/>
        <end position="290"/>
    </location>
</feature>
<feature type="binding site" evidence="8">
    <location>
        <position position="63"/>
    </location>
    <ligand>
        <name>Zn(2+)</name>
        <dbReference type="ChEBI" id="CHEBI:29105"/>
    </ligand>
</feature>
<dbReference type="InterPro" id="IPR036236">
    <property type="entry name" value="Znf_C2H2_sf"/>
</dbReference>
<evidence type="ECO:0000256" key="4">
    <source>
        <dbReference type="ARBA" id="ARBA00022771"/>
    </source>
</evidence>
<accession>A0A5E4QB62</accession>
<dbReference type="PROSITE" id="PS51915">
    <property type="entry name" value="ZAD"/>
    <property type="match status" value="1"/>
</dbReference>
<evidence type="ECO:0000256" key="7">
    <source>
        <dbReference type="PROSITE-ProRule" id="PRU00042"/>
    </source>
</evidence>
<evidence type="ECO:0000313" key="12">
    <source>
        <dbReference type="Proteomes" id="UP000324832"/>
    </source>
</evidence>
<dbReference type="AlphaFoldDB" id="A0A5E4QB62"/>
<dbReference type="GO" id="GO:0005634">
    <property type="term" value="C:nucleus"/>
    <property type="evidence" value="ECO:0007669"/>
    <property type="project" value="UniProtKB-SubCell"/>
</dbReference>
<feature type="domain" description="C2H2-type" evidence="9">
    <location>
        <begin position="137"/>
        <end position="165"/>
    </location>
</feature>
<evidence type="ECO:0000256" key="1">
    <source>
        <dbReference type="ARBA" id="ARBA00004123"/>
    </source>
</evidence>
<dbReference type="InterPro" id="IPR013087">
    <property type="entry name" value="Znf_C2H2_type"/>
</dbReference>
<keyword evidence="6" id="KW-0539">Nucleus</keyword>
<dbReference type="GO" id="GO:0000981">
    <property type="term" value="F:DNA-binding transcription factor activity, RNA polymerase II-specific"/>
    <property type="evidence" value="ECO:0007669"/>
    <property type="project" value="TreeGrafter"/>
</dbReference>
<keyword evidence="2 8" id="KW-0479">Metal-binding</keyword>
<feature type="binding site" evidence="8">
    <location>
        <position position="60"/>
    </location>
    <ligand>
        <name>Zn(2+)</name>
        <dbReference type="ChEBI" id="CHEBI:29105"/>
    </ligand>
</feature>
<evidence type="ECO:0000259" key="10">
    <source>
        <dbReference type="PROSITE" id="PS51915"/>
    </source>
</evidence>
<evidence type="ECO:0000256" key="6">
    <source>
        <dbReference type="ARBA" id="ARBA00023242"/>
    </source>
</evidence>
<evidence type="ECO:0000259" key="9">
    <source>
        <dbReference type="PROSITE" id="PS50157"/>
    </source>
</evidence>
<evidence type="ECO:0008006" key="13">
    <source>
        <dbReference type="Google" id="ProtNLM"/>
    </source>
</evidence>
<name>A0A5E4QB62_9NEOP</name>
<feature type="domain" description="C2H2-type" evidence="9">
    <location>
        <begin position="291"/>
        <end position="318"/>
    </location>
</feature>
<gene>
    <name evidence="11" type="ORF">LSINAPIS_LOCUS6553</name>
</gene>
<keyword evidence="3" id="KW-0677">Repeat</keyword>
<dbReference type="GO" id="GO:0003677">
    <property type="term" value="F:DNA binding"/>
    <property type="evidence" value="ECO:0007669"/>
    <property type="project" value="UniProtKB-KW"/>
</dbReference>
<evidence type="ECO:0000313" key="11">
    <source>
        <dbReference type="EMBL" id="VVC94650.1"/>
    </source>
</evidence>
<evidence type="ECO:0000256" key="2">
    <source>
        <dbReference type="ARBA" id="ARBA00022723"/>
    </source>
</evidence>
<dbReference type="FunFam" id="3.30.160.60:FF:002343">
    <property type="entry name" value="Zinc finger protein 33A"/>
    <property type="match status" value="1"/>
</dbReference>